<keyword evidence="2" id="KW-0472">Membrane</keyword>
<keyword evidence="5" id="KW-1185">Reference proteome</keyword>
<feature type="transmembrane region" description="Helical" evidence="2">
    <location>
        <begin position="106"/>
        <end position="130"/>
    </location>
</feature>
<name>A0A8H4IWG2_9PEZI</name>
<feature type="signal peptide" evidence="3">
    <location>
        <begin position="1"/>
        <end position="15"/>
    </location>
</feature>
<feature type="region of interest" description="Disordered" evidence="1">
    <location>
        <begin position="693"/>
        <end position="747"/>
    </location>
</feature>
<feature type="transmembrane region" description="Helical" evidence="2">
    <location>
        <begin position="588"/>
        <end position="610"/>
    </location>
</feature>
<evidence type="ECO:0000256" key="1">
    <source>
        <dbReference type="SAM" id="MobiDB-lite"/>
    </source>
</evidence>
<keyword evidence="2" id="KW-0812">Transmembrane</keyword>
<sequence length="747" mass="80629">MQLIALVLSDRVAQALQMSCEATSFCVSNSVDLKDIAGLQRPASTRIDFHVTQQTGFADHISNGTCYYRCNKRSVDFATTRNMKEPYQTTVEGVPAKSRTRLPRSWSLEIISCIVALAALAATIATVGAYNGRTLPNWPHPISINSMISIFTAVFKASLIMPIAEGISQLKWYWFNEPRPLIDLDRFDTASRGPWGSILLLFHPRKHYLASLGAFITIAALAVDPFSQQVIQYYDCLQTDTGSTARIPKTNRYSVGGMHTGARSATLDGPTQVAIYMGLLSPPANSSASISVDCPTGNCTFPATDDGATFSTLAICRSCSDISSTVTVNDTTTPVNYTLDSGPWVGQQVLASTAGKASTNNAIYTFEALMLNYPDNCTATDSLSSDGGCWPEDPFAVRCSLRPCLQTYGANVTENVYAESLVSSTPLPYVIDNGWWWILAANRTLVDGAWRDCNASTAPTSTNTVGITENGTVYHGGEAQAAGGVTYYPDACVWVFNYTAALPLGDFLYDMFEGSNVQFYASPSALVGELWLENLYRNGSASLATVDAFMDGLATSMTANVRTRGETASGGYAQGTPLVSRTCIRVRWAWFALPTALWVLAVGFLAALLLRSAFRSEGRLWWQQGTWKSSVLVPFFHGLDGDTLERFRGGPVRADTNASAPAVSGREMQDMARSTRVRLCYEDSGLKFVGAAAGEKGGEVSERSESGLDESSAQQSSPLVPNPDVSVANNPPRSRSPVSWRSVSPPA</sequence>
<evidence type="ECO:0000313" key="4">
    <source>
        <dbReference type="EMBL" id="KAF4308447.1"/>
    </source>
</evidence>
<dbReference type="EMBL" id="WWBZ02000022">
    <property type="protein sequence ID" value="KAF4308447.1"/>
    <property type="molecule type" value="Genomic_DNA"/>
</dbReference>
<dbReference type="Proteomes" id="UP000572817">
    <property type="component" value="Unassembled WGS sequence"/>
</dbReference>
<feature type="transmembrane region" description="Helical" evidence="2">
    <location>
        <begin position="142"/>
        <end position="164"/>
    </location>
</feature>
<dbReference type="AlphaFoldDB" id="A0A8H4IWG2"/>
<feature type="compositionally biased region" description="Low complexity" evidence="1">
    <location>
        <begin position="731"/>
        <end position="747"/>
    </location>
</feature>
<protein>
    <submittedName>
        <fullName evidence="4">Uncharacterized protein</fullName>
    </submittedName>
</protein>
<comment type="caution">
    <text evidence="4">The sequence shown here is derived from an EMBL/GenBank/DDBJ whole genome shotgun (WGS) entry which is preliminary data.</text>
</comment>
<dbReference type="OrthoDB" id="5376804at2759"/>
<keyword evidence="2" id="KW-1133">Transmembrane helix</keyword>
<proteinExistence type="predicted"/>
<dbReference type="PANTHER" id="PTHR35394">
    <property type="entry name" value="DUF3176 DOMAIN-CONTAINING PROTEIN"/>
    <property type="match status" value="1"/>
</dbReference>
<organism evidence="4 5">
    <name type="scientific">Botryosphaeria dothidea</name>
    <dbReference type="NCBI Taxonomy" id="55169"/>
    <lineage>
        <taxon>Eukaryota</taxon>
        <taxon>Fungi</taxon>
        <taxon>Dikarya</taxon>
        <taxon>Ascomycota</taxon>
        <taxon>Pezizomycotina</taxon>
        <taxon>Dothideomycetes</taxon>
        <taxon>Dothideomycetes incertae sedis</taxon>
        <taxon>Botryosphaeriales</taxon>
        <taxon>Botryosphaeriaceae</taxon>
        <taxon>Botryosphaeria</taxon>
    </lineage>
</organism>
<feature type="region of interest" description="Disordered" evidence="1">
    <location>
        <begin position="648"/>
        <end position="669"/>
    </location>
</feature>
<feature type="compositionally biased region" description="Polar residues" evidence="1">
    <location>
        <begin position="709"/>
        <end position="719"/>
    </location>
</feature>
<evidence type="ECO:0000256" key="3">
    <source>
        <dbReference type="SAM" id="SignalP"/>
    </source>
</evidence>
<gene>
    <name evidence="4" type="ORF">GTA08_BOTSDO04403</name>
</gene>
<keyword evidence="3" id="KW-0732">Signal</keyword>
<evidence type="ECO:0000256" key="2">
    <source>
        <dbReference type="SAM" id="Phobius"/>
    </source>
</evidence>
<evidence type="ECO:0000313" key="5">
    <source>
        <dbReference type="Proteomes" id="UP000572817"/>
    </source>
</evidence>
<feature type="chain" id="PRO_5034898030" evidence="3">
    <location>
        <begin position="16"/>
        <end position="747"/>
    </location>
</feature>
<dbReference type="Pfam" id="PF11374">
    <property type="entry name" value="DUF3176"/>
    <property type="match status" value="1"/>
</dbReference>
<feature type="compositionally biased region" description="Basic and acidic residues" evidence="1">
    <location>
        <begin position="696"/>
        <end position="706"/>
    </location>
</feature>
<reference evidence="4" key="1">
    <citation type="submission" date="2020-04" db="EMBL/GenBank/DDBJ databases">
        <title>Genome Assembly and Annotation of Botryosphaeria dothidea sdau 11-99, a Latent Pathogen of Apple Fruit Ring Rot in China.</title>
        <authorList>
            <person name="Yu C."/>
            <person name="Diao Y."/>
            <person name="Lu Q."/>
            <person name="Zhao J."/>
            <person name="Cui S."/>
            <person name="Peng C."/>
            <person name="He B."/>
            <person name="Liu H."/>
        </authorList>
    </citation>
    <scope>NUCLEOTIDE SEQUENCE [LARGE SCALE GENOMIC DNA]</scope>
    <source>
        <strain evidence="4">Sdau11-99</strain>
    </source>
</reference>
<accession>A0A8H4IWG2</accession>
<dbReference type="InterPro" id="IPR021514">
    <property type="entry name" value="DUF3176"/>
</dbReference>
<dbReference type="PANTHER" id="PTHR35394:SF5">
    <property type="entry name" value="DUF3176 DOMAIN-CONTAINING PROTEIN"/>
    <property type="match status" value="1"/>
</dbReference>